<evidence type="ECO:0000256" key="1">
    <source>
        <dbReference type="ARBA" id="ARBA00023015"/>
    </source>
</evidence>
<evidence type="ECO:0000313" key="6">
    <source>
        <dbReference type="Proteomes" id="UP000218767"/>
    </source>
</evidence>
<sequence>MKAKSSLLVKSSSTADRVAIVLRERILFMKEETHLGSEADLAAEVGVSLPSLRQAARMLESEELLTIKPGKGGGYFTRRPSIETAMKSASQFLSPKDLNSNSMFMDAADLILGEIVVAAVNCEDEALIDELRLFVEEQLANGKDSKLSPDNSFKISADLITLLAQMSNNILLELFARILWDEISVSQTAGTFEENREVTASNYITRVGVAKAVLAKDKDKALSAWKKRSKFLRSCPKRGFDLTRKRDIG</sequence>
<dbReference type="PANTHER" id="PTHR43537">
    <property type="entry name" value="TRANSCRIPTIONAL REGULATOR, GNTR FAMILY"/>
    <property type="match status" value="1"/>
</dbReference>
<keyword evidence="1" id="KW-0805">Transcription regulation</keyword>
<dbReference type="GO" id="GO:0003677">
    <property type="term" value="F:DNA binding"/>
    <property type="evidence" value="ECO:0007669"/>
    <property type="project" value="UniProtKB-KW"/>
</dbReference>
<keyword evidence="2" id="KW-0238">DNA-binding</keyword>
<name>A0A2A4X2V5_9GAMM</name>
<comment type="caution">
    <text evidence="5">The sequence shown here is derived from an EMBL/GenBank/DDBJ whole genome shotgun (WGS) entry which is preliminary data.</text>
</comment>
<reference evidence="6" key="1">
    <citation type="submission" date="2017-08" db="EMBL/GenBank/DDBJ databases">
        <title>A dynamic microbial community with high functional redundancy inhabits the cold, oxic subseafloor aquifer.</title>
        <authorList>
            <person name="Tully B.J."/>
            <person name="Wheat C.G."/>
            <person name="Glazer B.T."/>
            <person name="Huber J.A."/>
        </authorList>
    </citation>
    <scope>NUCLEOTIDE SEQUENCE [LARGE SCALE GENOMIC DNA]</scope>
</reference>
<dbReference type="InterPro" id="IPR036390">
    <property type="entry name" value="WH_DNA-bd_sf"/>
</dbReference>
<dbReference type="InterPro" id="IPR000524">
    <property type="entry name" value="Tscrpt_reg_HTH_GntR"/>
</dbReference>
<gene>
    <name evidence="5" type="ORF">COB20_09155</name>
</gene>
<dbReference type="Pfam" id="PF00392">
    <property type="entry name" value="GntR"/>
    <property type="match status" value="1"/>
</dbReference>
<dbReference type="InterPro" id="IPR036388">
    <property type="entry name" value="WH-like_DNA-bd_sf"/>
</dbReference>
<dbReference type="GO" id="GO:0003700">
    <property type="term" value="F:DNA-binding transcription factor activity"/>
    <property type="evidence" value="ECO:0007669"/>
    <property type="project" value="InterPro"/>
</dbReference>
<keyword evidence="3" id="KW-0804">Transcription</keyword>
<feature type="domain" description="HTH gntR-type" evidence="4">
    <location>
        <begin position="15"/>
        <end position="72"/>
    </location>
</feature>
<dbReference type="SUPFAM" id="SSF46785">
    <property type="entry name" value="Winged helix' DNA-binding domain"/>
    <property type="match status" value="1"/>
</dbReference>
<proteinExistence type="predicted"/>
<organism evidence="5 6">
    <name type="scientific">SAR86 cluster bacterium</name>
    <dbReference type="NCBI Taxonomy" id="2030880"/>
    <lineage>
        <taxon>Bacteria</taxon>
        <taxon>Pseudomonadati</taxon>
        <taxon>Pseudomonadota</taxon>
        <taxon>Gammaproteobacteria</taxon>
        <taxon>SAR86 cluster</taxon>
    </lineage>
</organism>
<dbReference type="Gene3D" id="1.10.10.10">
    <property type="entry name" value="Winged helix-like DNA-binding domain superfamily/Winged helix DNA-binding domain"/>
    <property type="match status" value="1"/>
</dbReference>
<accession>A0A2A4X2V5</accession>
<dbReference type="PANTHER" id="PTHR43537:SF53">
    <property type="entry name" value="HTH-TYPE TRANSCRIPTIONAL REPRESSOR NANR"/>
    <property type="match status" value="1"/>
</dbReference>
<protein>
    <recommendedName>
        <fullName evidence="4">HTH gntR-type domain-containing protein</fullName>
    </recommendedName>
</protein>
<evidence type="ECO:0000256" key="2">
    <source>
        <dbReference type="ARBA" id="ARBA00023125"/>
    </source>
</evidence>
<dbReference type="AlphaFoldDB" id="A0A2A4X2V5"/>
<evidence type="ECO:0000313" key="5">
    <source>
        <dbReference type="EMBL" id="PCI76968.1"/>
    </source>
</evidence>
<evidence type="ECO:0000256" key="3">
    <source>
        <dbReference type="ARBA" id="ARBA00023163"/>
    </source>
</evidence>
<evidence type="ECO:0000259" key="4">
    <source>
        <dbReference type="Pfam" id="PF00392"/>
    </source>
</evidence>
<dbReference type="EMBL" id="NVUL01000050">
    <property type="protein sequence ID" value="PCI76968.1"/>
    <property type="molecule type" value="Genomic_DNA"/>
</dbReference>
<dbReference type="Proteomes" id="UP000218767">
    <property type="component" value="Unassembled WGS sequence"/>
</dbReference>